<feature type="transmembrane region" description="Helical" evidence="2">
    <location>
        <begin position="34"/>
        <end position="54"/>
    </location>
</feature>
<gene>
    <name evidence="3" type="ORF">FB45DRAFT_928121</name>
</gene>
<evidence type="ECO:0000256" key="2">
    <source>
        <dbReference type="SAM" id="Phobius"/>
    </source>
</evidence>
<keyword evidence="2" id="KW-1133">Transmembrane helix</keyword>
<evidence type="ECO:0000256" key="1">
    <source>
        <dbReference type="SAM" id="MobiDB-lite"/>
    </source>
</evidence>
<dbReference type="EMBL" id="JARKIF010000016">
    <property type="protein sequence ID" value="KAJ7621015.1"/>
    <property type="molecule type" value="Genomic_DNA"/>
</dbReference>
<comment type="caution">
    <text evidence="3">The sequence shown here is derived from an EMBL/GenBank/DDBJ whole genome shotgun (WGS) entry which is preliminary data.</text>
</comment>
<feature type="compositionally biased region" description="Polar residues" evidence="1">
    <location>
        <begin position="85"/>
        <end position="101"/>
    </location>
</feature>
<evidence type="ECO:0000313" key="4">
    <source>
        <dbReference type="Proteomes" id="UP001221142"/>
    </source>
</evidence>
<feature type="transmembrane region" description="Helical" evidence="2">
    <location>
        <begin position="9"/>
        <end position="28"/>
    </location>
</feature>
<keyword evidence="2" id="KW-0472">Membrane</keyword>
<evidence type="ECO:0000313" key="3">
    <source>
        <dbReference type="EMBL" id="KAJ7621015.1"/>
    </source>
</evidence>
<name>A0AAD7FFD0_9AGAR</name>
<keyword evidence="4" id="KW-1185">Reference proteome</keyword>
<accession>A0AAD7FFD0</accession>
<feature type="region of interest" description="Disordered" evidence="1">
    <location>
        <begin position="79"/>
        <end position="101"/>
    </location>
</feature>
<reference evidence="3" key="1">
    <citation type="submission" date="2023-03" db="EMBL/GenBank/DDBJ databases">
        <title>Massive genome expansion in bonnet fungi (Mycena s.s.) driven by repeated elements and novel gene families across ecological guilds.</title>
        <authorList>
            <consortium name="Lawrence Berkeley National Laboratory"/>
            <person name="Harder C.B."/>
            <person name="Miyauchi S."/>
            <person name="Viragh M."/>
            <person name="Kuo A."/>
            <person name="Thoen E."/>
            <person name="Andreopoulos B."/>
            <person name="Lu D."/>
            <person name="Skrede I."/>
            <person name="Drula E."/>
            <person name="Henrissat B."/>
            <person name="Morin E."/>
            <person name="Kohler A."/>
            <person name="Barry K."/>
            <person name="LaButti K."/>
            <person name="Morin E."/>
            <person name="Salamov A."/>
            <person name="Lipzen A."/>
            <person name="Mereny Z."/>
            <person name="Hegedus B."/>
            <person name="Baldrian P."/>
            <person name="Stursova M."/>
            <person name="Weitz H."/>
            <person name="Taylor A."/>
            <person name="Grigoriev I.V."/>
            <person name="Nagy L.G."/>
            <person name="Martin F."/>
            <person name="Kauserud H."/>
        </authorList>
    </citation>
    <scope>NUCLEOTIDE SEQUENCE</scope>
    <source>
        <strain evidence="3">9284</strain>
    </source>
</reference>
<protein>
    <submittedName>
        <fullName evidence="3">Uncharacterized protein</fullName>
    </submittedName>
</protein>
<dbReference type="AlphaFoldDB" id="A0AAD7FFD0"/>
<organism evidence="3 4">
    <name type="scientific">Roridomyces roridus</name>
    <dbReference type="NCBI Taxonomy" id="1738132"/>
    <lineage>
        <taxon>Eukaryota</taxon>
        <taxon>Fungi</taxon>
        <taxon>Dikarya</taxon>
        <taxon>Basidiomycota</taxon>
        <taxon>Agaricomycotina</taxon>
        <taxon>Agaricomycetes</taxon>
        <taxon>Agaricomycetidae</taxon>
        <taxon>Agaricales</taxon>
        <taxon>Marasmiineae</taxon>
        <taxon>Mycenaceae</taxon>
        <taxon>Roridomyces</taxon>
    </lineage>
</organism>
<dbReference type="Proteomes" id="UP001221142">
    <property type="component" value="Unassembled WGS sequence"/>
</dbReference>
<proteinExistence type="predicted"/>
<keyword evidence="2" id="KW-0812">Transmembrane</keyword>
<sequence length="101" mass="11234">MQIMFRDSVVYFACTVGVNLLNTLVWALAPFELFTVGTAWAVTVPVMATNRLLFNMRSTYHDQPETSQLDIETEFQVARRPHGSTGPTVWSNSSGDAGSNY</sequence>